<feature type="region of interest" description="Disordered" evidence="5">
    <location>
        <begin position="262"/>
        <end position="303"/>
    </location>
</feature>
<dbReference type="SUPFAM" id="SSF49599">
    <property type="entry name" value="TRAF domain-like"/>
    <property type="match status" value="2"/>
</dbReference>
<evidence type="ECO:0000256" key="2">
    <source>
        <dbReference type="ARBA" id="ARBA00022771"/>
    </source>
</evidence>
<sequence length="472" mass="53117">MSMDPDLLDFISSPPDYLQLKCPICLELLLESPNLFSCCGNHVCGGCVGNLKEKACPMCKAIKYETLINKSHQRAITSLKIHCSNKEKGCKWTGEVKQLETHLSLTKGNCQYESYNCKHKCGSSHSRIALTSHENYSCTKRPIVCHFCKKYSSTFDEVTRVHHEVCSQYPVRCPNDCGASVKRIVLDTHVSTNCPQRKVQCEFVGIGCKWFDKERQLPKHLEENWREHIAFAMSVMSHSAKEVGELRHQVTELQERMTKLELESSMAKSESCSLPKKHLRSESEDSEEESDGEPVTKKCLPEAKPNVSLSSAGEAALKTTLDPSKMKCIITSFGYAIPFKIPDHSVITATLVVSRWHHKRAHNNLHKSRALSIPGHRHLLQVTVYCNGVMNARGSHVSVCANVYHGSSPSLPLFSGKLLVTLLSPIPEYEKKYGLIIFDDTVDDKYRRPSRDGVEIGIRQFVSSHSMNWIVI</sequence>
<keyword evidence="1 4" id="KW-0479">Metal-binding</keyword>
<feature type="domain" description="TRAF-type" evidence="7">
    <location>
        <begin position="101"/>
        <end position="149"/>
    </location>
</feature>
<evidence type="ECO:0000256" key="4">
    <source>
        <dbReference type="PROSITE-ProRule" id="PRU00207"/>
    </source>
</evidence>
<proteinExistence type="predicted"/>
<dbReference type="EnsemblMetazoa" id="Aqu2.1.35187_001">
    <property type="protein sequence ID" value="Aqu2.1.35187_001"/>
    <property type="gene ID" value="Aqu2.1.35187"/>
</dbReference>
<feature type="domain" description="RING-type" evidence="6">
    <location>
        <begin position="22"/>
        <end position="60"/>
    </location>
</feature>
<dbReference type="GO" id="GO:0008270">
    <property type="term" value="F:zinc ion binding"/>
    <property type="evidence" value="ECO:0007669"/>
    <property type="project" value="UniProtKB-KW"/>
</dbReference>
<dbReference type="InParanoid" id="A0A1X7V6Q3"/>
<feature type="zinc finger region" description="TRAF-type" evidence="4">
    <location>
        <begin position="161"/>
        <end position="209"/>
    </location>
</feature>
<dbReference type="PROSITE" id="PS50089">
    <property type="entry name" value="ZF_RING_2"/>
    <property type="match status" value="1"/>
</dbReference>
<evidence type="ECO:0008006" key="9">
    <source>
        <dbReference type="Google" id="ProtNLM"/>
    </source>
</evidence>
<accession>A0A1X7V6Q3</accession>
<evidence type="ECO:0000259" key="7">
    <source>
        <dbReference type="PROSITE" id="PS50145"/>
    </source>
</evidence>
<evidence type="ECO:0000256" key="5">
    <source>
        <dbReference type="SAM" id="MobiDB-lite"/>
    </source>
</evidence>
<protein>
    <recommendedName>
        <fullName evidence="9">RING-type domain-containing protein</fullName>
    </recommendedName>
</protein>
<dbReference type="Gene3D" id="3.30.40.10">
    <property type="entry name" value="Zinc/RING finger domain, C3HC4 (zinc finger)"/>
    <property type="match status" value="3"/>
</dbReference>
<dbReference type="PANTHER" id="PTHR10131">
    <property type="entry name" value="TNF RECEPTOR ASSOCIATED FACTOR"/>
    <property type="match status" value="1"/>
</dbReference>
<dbReference type="OrthoDB" id="5947712at2759"/>
<evidence type="ECO:0000256" key="3">
    <source>
        <dbReference type="ARBA" id="ARBA00022833"/>
    </source>
</evidence>
<name>A0A1X7V6Q3_AMPQE</name>
<dbReference type="InterPro" id="IPR013083">
    <property type="entry name" value="Znf_RING/FYVE/PHD"/>
</dbReference>
<evidence type="ECO:0000256" key="1">
    <source>
        <dbReference type="ARBA" id="ARBA00022723"/>
    </source>
</evidence>
<organism evidence="8">
    <name type="scientific">Amphimedon queenslandica</name>
    <name type="common">Sponge</name>
    <dbReference type="NCBI Taxonomy" id="400682"/>
    <lineage>
        <taxon>Eukaryota</taxon>
        <taxon>Metazoa</taxon>
        <taxon>Porifera</taxon>
        <taxon>Demospongiae</taxon>
        <taxon>Heteroscleromorpha</taxon>
        <taxon>Haplosclerida</taxon>
        <taxon>Niphatidae</taxon>
        <taxon>Amphimedon</taxon>
    </lineage>
</organism>
<dbReference type="SUPFAM" id="SSF57850">
    <property type="entry name" value="RING/U-box"/>
    <property type="match status" value="1"/>
</dbReference>
<dbReference type="eggNOG" id="KOG0297">
    <property type="taxonomic scope" value="Eukaryota"/>
</dbReference>
<feature type="domain" description="TRAF-type" evidence="7">
    <location>
        <begin position="161"/>
        <end position="209"/>
    </location>
</feature>
<dbReference type="InterPro" id="IPR001293">
    <property type="entry name" value="Znf_TRAF"/>
</dbReference>
<dbReference type="InterPro" id="IPR001841">
    <property type="entry name" value="Znf_RING"/>
</dbReference>
<dbReference type="AlphaFoldDB" id="A0A1X7V6Q3"/>
<dbReference type="PROSITE" id="PS50145">
    <property type="entry name" value="ZF_TRAF"/>
    <property type="match status" value="2"/>
</dbReference>
<keyword evidence="2 4" id="KW-0863">Zinc-finger</keyword>
<evidence type="ECO:0000259" key="6">
    <source>
        <dbReference type="PROSITE" id="PS50089"/>
    </source>
</evidence>
<feature type="zinc finger region" description="TRAF-type" evidence="4">
    <location>
        <begin position="101"/>
        <end position="149"/>
    </location>
</feature>
<dbReference type="PANTHER" id="PTHR10131:SF94">
    <property type="entry name" value="TNF RECEPTOR-ASSOCIATED FACTOR 4"/>
    <property type="match status" value="1"/>
</dbReference>
<dbReference type="Pfam" id="PF02176">
    <property type="entry name" value="zf-TRAF"/>
    <property type="match status" value="1"/>
</dbReference>
<reference evidence="8" key="1">
    <citation type="submission" date="2017-05" db="UniProtKB">
        <authorList>
            <consortium name="EnsemblMetazoa"/>
        </authorList>
    </citation>
    <scope>IDENTIFICATION</scope>
</reference>
<keyword evidence="3 4" id="KW-0862">Zinc</keyword>
<evidence type="ECO:0000313" key="8">
    <source>
        <dbReference type="EnsemblMetazoa" id="Aqu2.1.35187_001"/>
    </source>
</evidence>